<dbReference type="InterPro" id="IPR018958">
    <property type="entry name" value="Knr4/Smi1-like_dom"/>
</dbReference>
<dbReference type="InterPro" id="IPR037883">
    <property type="entry name" value="Knr4/Smi1-like_sf"/>
</dbReference>
<dbReference type="SMART" id="SM00860">
    <property type="entry name" value="SMI1_KNR4"/>
    <property type="match status" value="1"/>
</dbReference>
<gene>
    <name evidence="2" type="ORF">OJ996_18425</name>
</gene>
<dbReference type="SUPFAM" id="SSF160631">
    <property type="entry name" value="SMI1/KNR4-like"/>
    <property type="match status" value="1"/>
</dbReference>
<reference evidence="2" key="1">
    <citation type="submission" date="2022-10" db="EMBL/GenBank/DDBJ databases">
        <title>Luteolibacter sp. GHJ8, whole genome shotgun sequencing project.</title>
        <authorList>
            <person name="Zhao G."/>
            <person name="Shen L."/>
        </authorList>
    </citation>
    <scope>NUCLEOTIDE SEQUENCE</scope>
    <source>
        <strain evidence="2">GHJ8</strain>
    </source>
</reference>
<evidence type="ECO:0000313" key="3">
    <source>
        <dbReference type="Proteomes" id="UP001165653"/>
    </source>
</evidence>
<dbReference type="EMBL" id="JAPDDR010000009">
    <property type="protein sequence ID" value="MCW1915568.1"/>
    <property type="molecule type" value="Genomic_DNA"/>
</dbReference>
<sequence>MDQRLENFTTNPPADCNHLADAETHFGKPLPTQYRRFMAEQDGGEGFVGDQYLILWRAAELVEFHREYEAEKYAPGLVLFGSNGGGEAFAFDTREGSMRIVMVPFVGMSLKDVAPVADSFENFLSNLADGTLT</sequence>
<name>A0ABT3G6T5_9BACT</name>
<dbReference type="Proteomes" id="UP001165653">
    <property type="component" value="Unassembled WGS sequence"/>
</dbReference>
<comment type="caution">
    <text evidence="2">The sequence shown here is derived from an EMBL/GenBank/DDBJ whole genome shotgun (WGS) entry which is preliminary data.</text>
</comment>
<evidence type="ECO:0000259" key="1">
    <source>
        <dbReference type="SMART" id="SM00860"/>
    </source>
</evidence>
<protein>
    <submittedName>
        <fullName evidence="2">SMI1/KNR4 family protein</fullName>
    </submittedName>
</protein>
<dbReference type="Pfam" id="PF09346">
    <property type="entry name" value="SMI1_KNR4"/>
    <property type="match status" value="1"/>
</dbReference>
<accession>A0ABT3G6T5</accession>
<feature type="domain" description="Knr4/Smi1-like" evidence="1">
    <location>
        <begin position="13"/>
        <end position="126"/>
    </location>
</feature>
<keyword evidence="3" id="KW-1185">Reference proteome</keyword>
<evidence type="ECO:0000313" key="2">
    <source>
        <dbReference type="EMBL" id="MCW1915568.1"/>
    </source>
</evidence>
<dbReference type="Gene3D" id="3.40.1580.10">
    <property type="entry name" value="SMI1/KNR4-like"/>
    <property type="match status" value="1"/>
</dbReference>
<proteinExistence type="predicted"/>
<organism evidence="2 3">
    <name type="scientific">Luteolibacter rhizosphaerae</name>
    <dbReference type="NCBI Taxonomy" id="2989719"/>
    <lineage>
        <taxon>Bacteria</taxon>
        <taxon>Pseudomonadati</taxon>
        <taxon>Verrucomicrobiota</taxon>
        <taxon>Verrucomicrobiia</taxon>
        <taxon>Verrucomicrobiales</taxon>
        <taxon>Verrucomicrobiaceae</taxon>
        <taxon>Luteolibacter</taxon>
    </lineage>
</organism>